<protein>
    <submittedName>
        <fullName evidence="1">Uncharacterized protein</fullName>
    </submittedName>
</protein>
<comment type="caution">
    <text evidence="1">The sequence shown here is derived from an EMBL/GenBank/DDBJ whole genome shotgun (WGS) entry which is preliminary data.</text>
</comment>
<dbReference type="EMBL" id="ACYU01000047">
    <property type="protein sequence ID" value="EEW07484.1"/>
    <property type="molecule type" value="Genomic_DNA"/>
</dbReference>
<name>D2YCN3_VIBMI</name>
<gene>
    <name evidence="1" type="ORF">VMB_12800</name>
</gene>
<dbReference type="Proteomes" id="UP000004827">
    <property type="component" value="Unassembled WGS sequence"/>
</dbReference>
<dbReference type="AlphaFoldDB" id="D2YCN3"/>
<evidence type="ECO:0000313" key="1">
    <source>
        <dbReference type="EMBL" id="EEW07484.1"/>
    </source>
</evidence>
<reference evidence="1 2" key="1">
    <citation type="journal article" date="2009" name="BMC Evol. Biol.">
        <title>Genomic taxonomy of Vibrios.</title>
        <authorList>
            <person name="Thompson C.C."/>
            <person name="Vicente A.C."/>
            <person name="Souza R.C."/>
            <person name="Vasconcelos A.T."/>
            <person name="Vesth T."/>
            <person name="Alves N.Jr."/>
            <person name="Ussery D.W."/>
            <person name="Iida T."/>
            <person name="Thompson F.L."/>
        </authorList>
    </citation>
    <scope>NUCLEOTIDE SEQUENCE [LARGE SCALE GENOMIC DNA]</scope>
    <source>
        <strain evidence="1 2">VM603</strain>
    </source>
</reference>
<organism evidence="1 2">
    <name type="scientific">Vibrio mimicus VM603</name>
    <dbReference type="NCBI Taxonomy" id="671074"/>
    <lineage>
        <taxon>Bacteria</taxon>
        <taxon>Pseudomonadati</taxon>
        <taxon>Pseudomonadota</taxon>
        <taxon>Gammaproteobacteria</taxon>
        <taxon>Vibrionales</taxon>
        <taxon>Vibrionaceae</taxon>
        <taxon>Vibrio</taxon>
    </lineage>
</organism>
<sequence length="215" mass="23852">MSETDSLNYSKHEVVSSKYVSAGSRLVIDYNGDGKINNFSEFDFMVHKELKGEIKSSNPLFSRIGYLEGNRFVSLKSLGAISVNYKQYEAQGTTSVNSQYAVSYESSAVSPEFNVQNFGPQEKSYYYKITYSNGAKDIVIDREAYNQAKNDFMDHINSISTVNVKHVSPIDLGGRLGQAIASFSENDIAMSPTSLFQNNNNYLTASTNLVATSFI</sequence>
<evidence type="ECO:0000313" key="2">
    <source>
        <dbReference type="Proteomes" id="UP000004827"/>
    </source>
</evidence>
<accession>D2YCN3</accession>
<proteinExistence type="predicted"/>